<dbReference type="AlphaFoldDB" id="A0A067M5T6"/>
<evidence type="ECO:0000313" key="2">
    <source>
        <dbReference type="EMBL" id="KDQ11143.1"/>
    </source>
</evidence>
<accession>A0A067M5T6</accession>
<dbReference type="Proteomes" id="UP000027195">
    <property type="component" value="Unassembled WGS sequence"/>
</dbReference>
<proteinExistence type="predicted"/>
<gene>
    <name evidence="2" type="ORF">BOTBODRAFT_46648</name>
</gene>
<evidence type="ECO:0000313" key="3">
    <source>
        <dbReference type="Proteomes" id="UP000027195"/>
    </source>
</evidence>
<feature type="signal peptide" evidence="1">
    <location>
        <begin position="1"/>
        <end position="23"/>
    </location>
</feature>
<evidence type="ECO:0000256" key="1">
    <source>
        <dbReference type="SAM" id="SignalP"/>
    </source>
</evidence>
<name>A0A067M5T6_BOTB1</name>
<reference evidence="3" key="1">
    <citation type="journal article" date="2014" name="Proc. Natl. Acad. Sci. U.S.A.">
        <title>Extensive sampling of basidiomycete genomes demonstrates inadequacy of the white-rot/brown-rot paradigm for wood decay fungi.</title>
        <authorList>
            <person name="Riley R."/>
            <person name="Salamov A.A."/>
            <person name="Brown D.W."/>
            <person name="Nagy L.G."/>
            <person name="Floudas D."/>
            <person name="Held B.W."/>
            <person name="Levasseur A."/>
            <person name="Lombard V."/>
            <person name="Morin E."/>
            <person name="Otillar R."/>
            <person name="Lindquist E.A."/>
            <person name="Sun H."/>
            <person name="LaButti K.M."/>
            <person name="Schmutz J."/>
            <person name="Jabbour D."/>
            <person name="Luo H."/>
            <person name="Baker S.E."/>
            <person name="Pisabarro A.G."/>
            <person name="Walton J.D."/>
            <person name="Blanchette R.A."/>
            <person name="Henrissat B."/>
            <person name="Martin F."/>
            <person name="Cullen D."/>
            <person name="Hibbett D.S."/>
            <person name="Grigoriev I.V."/>
        </authorList>
    </citation>
    <scope>NUCLEOTIDE SEQUENCE [LARGE SCALE GENOMIC DNA]</scope>
    <source>
        <strain evidence="3">FD-172 SS1</strain>
    </source>
</reference>
<protein>
    <submittedName>
        <fullName evidence="2">Uncharacterized protein</fullName>
    </submittedName>
</protein>
<organism evidence="2 3">
    <name type="scientific">Botryobasidium botryosum (strain FD-172 SS1)</name>
    <dbReference type="NCBI Taxonomy" id="930990"/>
    <lineage>
        <taxon>Eukaryota</taxon>
        <taxon>Fungi</taxon>
        <taxon>Dikarya</taxon>
        <taxon>Basidiomycota</taxon>
        <taxon>Agaricomycotina</taxon>
        <taxon>Agaricomycetes</taxon>
        <taxon>Cantharellales</taxon>
        <taxon>Botryobasidiaceae</taxon>
        <taxon>Botryobasidium</taxon>
    </lineage>
</organism>
<sequence>MRLPQFGVLGLLCFSFVDPLALALARRRLEWVNRMRTISAEYVVMRKVPIVLDAYLRQNARSWRAGRVNISSVLLQFSIPHSALGDLLTHSHTTTIIRSWTWRYCGWVTDQSAAGLCVPTSLVFGRVECGKHVVQPIERELDAEDKNEFGGTDHKAALLNGKAMLSGGLHLHGEDDSRVP</sequence>
<keyword evidence="1" id="KW-0732">Signal</keyword>
<keyword evidence="3" id="KW-1185">Reference proteome</keyword>
<dbReference type="HOGENOM" id="CLU_1495956_0_0_1"/>
<dbReference type="EMBL" id="KL198061">
    <property type="protein sequence ID" value="KDQ11143.1"/>
    <property type="molecule type" value="Genomic_DNA"/>
</dbReference>
<dbReference type="InParanoid" id="A0A067M5T6"/>
<feature type="chain" id="PRO_5001641029" evidence="1">
    <location>
        <begin position="24"/>
        <end position="180"/>
    </location>
</feature>